<feature type="compositionally biased region" description="Basic and acidic residues" evidence="1">
    <location>
        <begin position="95"/>
        <end position="131"/>
    </location>
</feature>
<dbReference type="Gene3D" id="3.30.1150.10">
    <property type="match status" value="1"/>
</dbReference>
<comment type="caution">
    <text evidence="2">The sequence shown here is derived from an EMBL/GenBank/DDBJ whole genome shotgun (WGS) entry which is preliminary data.</text>
</comment>
<feature type="compositionally biased region" description="Basic and acidic residues" evidence="1">
    <location>
        <begin position="144"/>
        <end position="171"/>
    </location>
</feature>
<reference evidence="2" key="2">
    <citation type="submission" date="2023-07" db="EMBL/GenBank/DDBJ databases">
        <authorList>
            <person name="Shen H."/>
        </authorList>
    </citation>
    <scope>NUCLEOTIDE SEQUENCE</scope>
    <source>
        <strain evidence="2">TNR-22</strain>
    </source>
</reference>
<organism evidence="2 3">
    <name type="scientific">Rhizobium alvei</name>
    <dbReference type="NCBI Taxonomy" id="1132659"/>
    <lineage>
        <taxon>Bacteria</taxon>
        <taxon>Pseudomonadati</taxon>
        <taxon>Pseudomonadota</taxon>
        <taxon>Alphaproteobacteria</taxon>
        <taxon>Hyphomicrobiales</taxon>
        <taxon>Rhizobiaceae</taxon>
        <taxon>Rhizobium/Agrobacterium group</taxon>
        <taxon>Rhizobium</taxon>
    </lineage>
</organism>
<dbReference type="RefSeq" id="WP_304376420.1">
    <property type="nucleotide sequence ID" value="NZ_JAUOZU010000007.1"/>
</dbReference>
<dbReference type="EMBL" id="JAUOZU010000007">
    <property type="protein sequence ID" value="MDO6964514.1"/>
    <property type="molecule type" value="Genomic_DNA"/>
</dbReference>
<sequence>MKGSIVTSIALHSMLLAYLLLSFGSPEPFELTMSEALPVELVPIEDTTQIQQGDKTAPKKEESAKEQTKREDVKDNAQNVGENDFDLESVPTPTEKPDNVQKAGAPEKSDQVTPEKAEKPVEIEEIIKEEQVEPATQLAAKAEPQAEVKPEPRPDAKPTEDKPAEVAKEEPVPDNVPVPATRPEIAEVKKTEEKKEEKKETAKKSEEKKKEDKKEVEVAEAKTAKTQDRKKTEKNKKSAKSTTSKESDFNTDQISDLLNKVDSEAGGAKRNKKTKAFGGDTPTGGEKLSQDELNALRGIIENNWSIMPGQVTSSDIVITVRFELDENGEIIGRPEAKGTGGDDTARRALEGGAIRAVMKSAPFDKLPKDKYETWKVVVVNFSPGDMM</sequence>
<keyword evidence="3" id="KW-1185">Reference proteome</keyword>
<feature type="region of interest" description="Disordered" evidence="1">
    <location>
        <begin position="48"/>
        <end position="288"/>
    </location>
</feature>
<dbReference type="NCBIfam" id="TIGR02794">
    <property type="entry name" value="tolA_full"/>
    <property type="match status" value="1"/>
</dbReference>
<dbReference type="InterPro" id="IPR014161">
    <property type="entry name" value="Tol-Pal_TolA"/>
</dbReference>
<dbReference type="SUPFAM" id="SSF74653">
    <property type="entry name" value="TolA/TonB C-terminal domain"/>
    <property type="match status" value="1"/>
</dbReference>
<evidence type="ECO:0000313" key="2">
    <source>
        <dbReference type="EMBL" id="MDO6964514.1"/>
    </source>
</evidence>
<proteinExistence type="predicted"/>
<accession>A0ABT8YLN2</accession>
<evidence type="ECO:0000256" key="1">
    <source>
        <dbReference type="SAM" id="MobiDB-lite"/>
    </source>
</evidence>
<reference evidence="2" key="1">
    <citation type="journal article" date="2015" name="Int. J. Syst. Evol. Microbiol.">
        <title>Rhizobium alvei sp. nov., isolated from a freshwater river.</title>
        <authorList>
            <person name="Sheu S.Y."/>
            <person name="Huang H.W."/>
            <person name="Young C.C."/>
            <person name="Chen W.M."/>
        </authorList>
    </citation>
    <scope>NUCLEOTIDE SEQUENCE</scope>
    <source>
        <strain evidence="2">TNR-22</strain>
    </source>
</reference>
<name>A0ABT8YLN2_9HYPH</name>
<feature type="compositionally biased region" description="Basic and acidic residues" evidence="1">
    <location>
        <begin position="56"/>
        <end position="75"/>
    </location>
</feature>
<dbReference type="Proteomes" id="UP001174932">
    <property type="component" value="Unassembled WGS sequence"/>
</dbReference>
<gene>
    <name evidence="2" type="primary">tolA</name>
    <name evidence="2" type="ORF">Q4481_11145</name>
</gene>
<protein>
    <submittedName>
        <fullName evidence="2">Cell envelope integrity protein TolA</fullName>
    </submittedName>
</protein>
<evidence type="ECO:0000313" key="3">
    <source>
        <dbReference type="Proteomes" id="UP001174932"/>
    </source>
</evidence>
<feature type="compositionally biased region" description="Basic and acidic residues" evidence="1">
    <location>
        <begin position="184"/>
        <end position="231"/>
    </location>
</feature>